<keyword evidence="1" id="KW-0472">Membrane</keyword>
<organism evidence="2 3">
    <name type="scientific">Streptomyces fructofermentans</name>
    <dbReference type="NCBI Taxonomy" id="152141"/>
    <lineage>
        <taxon>Bacteria</taxon>
        <taxon>Bacillati</taxon>
        <taxon>Actinomycetota</taxon>
        <taxon>Actinomycetes</taxon>
        <taxon>Kitasatosporales</taxon>
        <taxon>Streptomycetaceae</taxon>
        <taxon>Streptomyces</taxon>
    </lineage>
</organism>
<keyword evidence="1" id="KW-1133">Transmembrane helix</keyword>
<feature type="transmembrane region" description="Helical" evidence="1">
    <location>
        <begin position="34"/>
        <end position="58"/>
    </location>
</feature>
<keyword evidence="1" id="KW-0812">Transmembrane</keyword>
<gene>
    <name evidence="2" type="ORF">GCM10010515_58040</name>
</gene>
<dbReference type="AlphaFoldDB" id="A0A918U2L2"/>
<sequence>MISEPELAGEFDAIETREIVGGIDREPTEARQPWMWALGGALAASVLWAAAVFQFGLGDMRPDARGYRITKDSCRSVRLTSLGASIAPRDPANVIDSGLLAHPALDQIQCSIPLRLEADAKKQEESGRFTNYTVHVTVALHSKDDPGAEFEALRRVTGMGVVSESNVKTVPYLGDRAYMIARGADSTELRVLDGAAVLTLALSVITYYASGAADDIDDRPDDTLDLSSYQAAMINDMRDVMSSLKQ</sequence>
<keyword evidence="3" id="KW-1185">Reference proteome</keyword>
<dbReference type="EMBL" id="BMWD01000024">
    <property type="protein sequence ID" value="GGX82820.1"/>
    <property type="molecule type" value="Genomic_DNA"/>
</dbReference>
<proteinExistence type="predicted"/>
<reference evidence="2" key="1">
    <citation type="journal article" date="2014" name="Int. J. Syst. Evol. Microbiol.">
        <title>Complete genome sequence of Corynebacterium casei LMG S-19264T (=DSM 44701T), isolated from a smear-ripened cheese.</title>
        <authorList>
            <consortium name="US DOE Joint Genome Institute (JGI-PGF)"/>
            <person name="Walter F."/>
            <person name="Albersmeier A."/>
            <person name="Kalinowski J."/>
            <person name="Ruckert C."/>
        </authorList>
    </citation>
    <scope>NUCLEOTIDE SEQUENCE</scope>
    <source>
        <strain evidence="2">JCM 4956</strain>
    </source>
</reference>
<evidence type="ECO:0000256" key="1">
    <source>
        <dbReference type="SAM" id="Phobius"/>
    </source>
</evidence>
<evidence type="ECO:0000313" key="2">
    <source>
        <dbReference type="EMBL" id="GGX82820.1"/>
    </source>
</evidence>
<dbReference type="Proteomes" id="UP000645555">
    <property type="component" value="Unassembled WGS sequence"/>
</dbReference>
<protein>
    <submittedName>
        <fullName evidence="2">Uncharacterized protein</fullName>
    </submittedName>
</protein>
<dbReference type="RefSeq" id="WP_190038547.1">
    <property type="nucleotide sequence ID" value="NZ_BMWD01000024.1"/>
</dbReference>
<name>A0A918U2L2_9ACTN</name>
<accession>A0A918U2L2</accession>
<reference evidence="2" key="2">
    <citation type="submission" date="2020-09" db="EMBL/GenBank/DDBJ databases">
        <authorList>
            <person name="Sun Q."/>
            <person name="Ohkuma M."/>
        </authorList>
    </citation>
    <scope>NUCLEOTIDE SEQUENCE</scope>
    <source>
        <strain evidence="2">JCM 4956</strain>
    </source>
</reference>
<comment type="caution">
    <text evidence="2">The sequence shown here is derived from an EMBL/GenBank/DDBJ whole genome shotgun (WGS) entry which is preliminary data.</text>
</comment>
<evidence type="ECO:0000313" key="3">
    <source>
        <dbReference type="Proteomes" id="UP000645555"/>
    </source>
</evidence>